<dbReference type="OMA" id="SQYFGNW"/>
<proteinExistence type="predicted"/>
<protein>
    <recommendedName>
        <fullName evidence="4">PUM-HD domain-containing protein</fullName>
    </recommendedName>
</protein>
<keyword evidence="1" id="KW-0677">Repeat</keyword>
<dbReference type="InterPro" id="IPR001313">
    <property type="entry name" value="Pumilio_RNA-bd_rpt"/>
</dbReference>
<dbReference type="GO" id="GO:0006417">
    <property type="term" value="P:regulation of translation"/>
    <property type="evidence" value="ECO:0007669"/>
    <property type="project" value="UniProtKB-KW"/>
</dbReference>
<dbReference type="PANTHER" id="PTHR12537:SF147">
    <property type="entry name" value="PUMILIO HOMOLOG 12"/>
    <property type="match status" value="1"/>
</dbReference>
<dbReference type="GO" id="GO:0003729">
    <property type="term" value="F:mRNA binding"/>
    <property type="evidence" value="ECO:0007669"/>
    <property type="project" value="TreeGrafter"/>
</dbReference>
<feature type="repeat" description="Pumilio" evidence="3">
    <location>
        <begin position="762"/>
        <end position="797"/>
    </location>
</feature>
<dbReference type="InterPro" id="IPR011989">
    <property type="entry name" value="ARM-like"/>
</dbReference>
<dbReference type="SMART" id="SM00025">
    <property type="entry name" value="Pumilio"/>
    <property type="match status" value="9"/>
</dbReference>
<evidence type="ECO:0000259" key="4">
    <source>
        <dbReference type="PROSITE" id="PS50303"/>
    </source>
</evidence>
<feature type="repeat" description="Pumilio" evidence="3">
    <location>
        <begin position="834"/>
        <end position="871"/>
    </location>
</feature>
<feature type="domain" description="PUM-HD" evidence="4">
    <location>
        <begin position="392"/>
        <end position="898"/>
    </location>
</feature>
<dbReference type="CDD" id="cd07920">
    <property type="entry name" value="Pumilio"/>
    <property type="match status" value="1"/>
</dbReference>
<dbReference type="PANTHER" id="PTHR12537">
    <property type="entry name" value="RNA BINDING PROTEIN PUMILIO-RELATED"/>
    <property type="match status" value="1"/>
</dbReference>
<dbReference type="Gene3D" id="1.25.10.10">
    <property type="entry name" value="Leucine-rich Repeat Variant"/>
    <property type="match status" value="3"/>
</dbReference>
<evidence type="ECO:0000256" key="3">
    <source>
        <dbReference type="PROSITE-ProRule" id="PRU00317"/>
    </source>
</evidence>
<dbReference type="InterPro" id="IPR016024">
    <property type="entry name" value="ARM-type_fold"/>
</dbReference>
<sequence>MEDSQGGQDCSKFGGFVDKNSGASSSGAPDIELQNMCGTSVARTASLSTGRASPSQFAVGRYHRAAGSCQSDILPDEQSLASAFDMALSFRNNPVDYPTNPCNVVPTNGLYVSGPMRATSVQSFDPLLVQDESMRPQFGAGHGKLKTDEFTVDQQEQAHMLSQYFGNWPQNYGMNNMGGVASTPYKPSASLYQQPFYMDEQSQMYAPYQQIPSNFLLQHDMDVQNHSSMQPHYVYPQMQHAAGSNVRSNQQAAACTSARGRSTYGHQLLLDGAVFHNGNNQMNSLYMDGFPGMYTDSSFDSGDFHRLLEAEKFAHPYELNSSSKGFLQPQIQDDLSTMKMLMNSAGVNRVRAIKFPPTVNGYSGVGRRTNGYGHNHLDVKSDETLHLNGLNSRFMSLKSEYDLAMKSTQLNYGSVDEVAGRIYMLAKDQNGCRFLQKVFTEGTKEDFEKVLAEIIDHFGELMIDPFGNYLVQKLLEECSDDQRTQKNIQDSHVQKVIDTINTPEQISKVVSALSPGAMRLMTDTNGSHVAQRCLKKLLPEYKAIIWLKEFQKFDDNSSAINVGTGVNKQLTDMIMQWRRPGQKLVVGKPEYKSTIETFLGIPCLHDEVVMEVMWGMKRFMSNFVPAEESKLPKEDSLPMSQGLLMFLSRYGFDVKPEMRDGFATMVDVIAAAPRPSYLFGMLVKTETRPVELKLPEHGQERPHQAGALAVVLAGGGRPAWDFLLDVAALRFLRLAKDQHGCCIIQKCIEHSNDEQKYNLLCKITSSALGLSEDQYGNYVIQFVVNLGIEWATSKIVKELKGNFGYLSMQKCGSHVVENCLKQASELDREMIIHELMADPKLPHIMADPFGNFVIQTALKECKGELHSSFVEAIRPHAPALQNDVNYVIQFVVNLGIEWATSKIVKELKGHFGYLSMQKCGSHVVENCLKQASELDREMIIHELMADPKLPHIMADPFGNFVIQTALKECKGELHSSFVEAIRPHAPALQNDVYAKRVLSKTYLKNKQYRLGIF</sequence>
<reference evidence="5 6" key="1">
    <citation type="journal article" date="2005" name="PLoS Biol.">
        <title>The genomes of Oryza sativa: a history of duplications.</title>
        <authorList>
            <person name="Yu J."/>
            <person name="Wang J."/>
            <person name="Lin W."/>
            <person name="Li S."/>
            <person name="Li H."/>
            <person name="Zhou J."/>
            <person name="Ni P."/>
            <person name="Dong W."/>
            <person name="Hu S."/>
            <person name="Zeng C."/>
            <person name="Zhang J."/>
            <person name="Zhang Y."/>
            <person name="Li R."/>
            <person name="Xu Z."/>
            <person name="Li S."/>
            <person name="Li X."/>
            <person name="Zheng H."/>
            <person name="Cong L."/>
            <person name="Lin L."/>
            <person name="Yin J."/>
            <person name="Geng J."/>
            <person name="Li G."/>
            <person name="Shi J."/>
            <person name="Liu J."/>
            <person name="Lv H."/>
            <person name="Li J."/>
            <person name="Wang J."/>
            <person name="Deng Y."/>
            <person name="Ran L."/>
            <person name="Shi X."/>
            <person name="Wang X."/>
            <person name="Wu Q."/>
            <person name="Li C."/>
            <person name="Ren X."/>
            <person name="Wang J."/>
            <person name="Wang X."/>
            <person name="Li D."/>
            <person name="Liu D."/>
            <person name="Zhang X."/>
            <person name="Ji Z."/>
            <person name="Zhao W."/>
            <person name="Sun Y."/>
            <person name="Zhang Z."/>
            <person name="Bao J."/>
            <person name="Han Y."/>
            <person name="Dong L."/>
            <person name="Ji J."/>
            <person name="Chen P."/>
            <person name="Wu S."/>
            <person name="Liu J."/>
            <person name="Xiao Y."/>
            <person name="Bu D."/>
            <person name="Tan J."/>
            <person name="Yang L."/>
            <person name="Ye C."/>
            <person name="Zhang J."/>
            <person name="Xu J."/>
            <person name="Zhou Y."/>
            <person name="Yu Y."/>
            <person name="Zhang B."/>
            <person name="Zhuang S."/>
            <person name="Wei H."/>
            <person name="Liu B."/>
            <person name="Lei M."/>
            <person name="Yu H."/>
            <person name="Li Y."/>
            <person name="Xu H."/>
            <person name="Wei S."/>
            <person name="He X."/>
            <person name="Fang L."/>
            <person name="Zhang Z."/>
            <person name="Zhang Y."/>
            <person name="Huang X."/>
            <person name="Su Z."/>
            <person name="Tong W."/>
            <person name="Li J."/>
            <person name="Tong Z."/>
            <person name="Li S."/>
            <person name="Ye J."/>
            <person name="Wang L."/>
            <person name="Fang L."/>
            <person name="Lei T."/>
            <person name="Chen C."/>
            <person name="Chen H."/>
            <person name="Xu Z."/>
            <person name="Li H."/>
            <person name="Huang H."/>
            <person name="Zhang F."/>
            <person name="Xu H."/>
            <person name="Li N."/>
            <person name="Zhao C."/>
            <person name="Li S."/>
            <person name="Dong L."/>
            <person name="Huang Y."/>
            <person name="Li L."/>
            <person name="Xi Y."/>
            <person name="Qi Q."/>
            <person name="Li W."/>
            <person name="Zhang B."/>
            <person name="Hu W."/>
            <person name="Zhang Y."/>
            <person name="Tian X."/>
            <person name="Jiao Y."/>
            <person name="Liang X."/>
            <person name="Jin J."/>
            <person name="Gao L."/>
            <person name="Zheng W."/>
            <person name="Hao B."/>
            <person name="Liu S."/>
            <person name="Wang W."/>
            <person name="Yuan L."/>
            <person name="Cao M."/>
            <person name="McDermott J."/>
            <person name="Samudrala R."/>
            <person name="Wang J."/>
            <person name="Wong G.K."/>
            <person name="Yang H."/>
        </authorList>
    </citation>
    <scope>NUCLEOTIDE SEQUENCE [LARGE SCALE GENOMIC DNA]</scope>
    <source>
        <strain evidence="6">cv. 93-11</strain>
    </source>
</reference>
<gene>
    <name evidence="5" type="ORF">OsI_36587</name>
</gene>
<dbReference type="Pfam" id="PF00806">
    <property type="entry name" value="PUF"/>
    <property type="match status" value="9"/>
</dbReference>
<dbReference type="SUPFAM" id="SSF48371">
    <property type="entry name" value="ARM repeat"/>
    <property type="match status" value="2"/>
</dbReference>
<name>B8BL76_ORYSI</name>
<dbReference type="PROSITE" id="PS50302">
    <property type="entry name" value="PUM"/>
    <property type="match status" value="8"/>
</dbReference>
<dbReference type="EMBL" id="CM000136">
    <property type="protein sequence ID" value="EEC68412.1"/>
    <property type="molecule type" value="Genomic_DNA"/>
</dbReference>
<keyword evidence="6" id="KW-1185">Reference proteome</keyword>
<dbReference type="InterPro" id="IPR033712">
    <property type="entry name" value="Pumilio_RNA-bd"/>
</dbReference>
<evidence type="ECO:0000313" key="5">
    <source>
        <dbReference type="EMBL" id="EEC68412.1"/>
    </source>
</evidence>
<evidence type="ECO:0000256" key="2">
    <source>
        <dbReference type="ARBA" id="ARBA00022845"/>
    </source>
</evidence>
<dbReference type="GO" id="GO:0005737">
    <property type="term" value="C:cytoplasm"/>
    <property type="evidence" value="ECO:0007669"/>
    <property type="project" value="TreeGrafter"/>
</dbReference>
<keyword evidence="2" id="KW-0810">Translation regulation</keyword>
<evidence type="ECO:0000313" key="6">
    <source>
        <dbReference type="Proteomes" id="UP000007015"/>
    </source>
</evidence>
<accession>B8BL76</accession>
<feature type="repeat" description="Pumilio" evidence="3">
    <location>
        <begin position="798"/>
        <end position="833"/>
    </location>
</feature>
<feature type="repeat" description="Pumilio" evidence="3">
    <location>
        <begin position="942"/>
        <end position="979"/>
    </location>
</feature>
<dbReference type="Gramene" id="BGIOSGA033756-TA">
    <property type="protein sequence ID" value="BGIOSGA033756-PA"/>
    <property type="gene ID" value="BGIOSGA033756"/>
</dbReference>
<dbReference type="AlphaFoldDB" id="B8BL76"/>
<evidence type="ECO:0000256" key="1">
    <source>
        <dbReference type="ARBA" id="ARBA00022737"/>
    </source>
</evidence>
<dbReference type="InterPro" id="IPR033133">
    <property type="entry name" value="PUM-HD"/>
</dbReference>
<dbReference type="STRING" id="39946.B8BL76"/>
<dbReference type="HOGENOM" id="CLU_004017_3_0_1"/>
<organism evidence="5 6">
    <name type="scientific">Oryza sativa subsp. indica</name>
    <name type="common">Rice</name>
    <dbReference type="NCBI Taxonomy" id="39946"/>
    <lineage>
        <taxon>Eukaryota</taxon>
        <taxon>Viridiplantae</taxon>
        <taxon>Streptophyta</taxon>
        <taxon>Embryophyta</taxon>
        <taxon>Tracheophyta</taxon>
        <taxon>Spermatophyta</taxon>
        <taxon>Magnoliopsida</taxon>
        <taxon>Liliopsida</taxon>
        <taxon>Poales</taxon>
        <taxon>Poaceae</taxon>
        <taxon>BOP clade</taxon>
        <taxon>Oryzoideae</taxon>
        <taxon>Oryzeae</taxon>
        <taxon>Oryzinae</taxon>
        <taxon>Oryza</taxon>
        <taxon>Oryza sativa</taxon>
    </lineage>
</organism>
<feature type="repeat" description="Pumilio" evidence="3">
    <location>
        <begin position="417"/>
        <end position="452"/>
    </location>
</feature>
<feature type="repeat" description="Pumilio" evidence="3">
    <location>
        <begin position="453"/>
        <end position="489"/>
    </location>
</feature>
<dbReference type="Proteomes" id="UP000007015">
    <property type="component" value="Chromosome 11"/>
</dbReference>
<feature type="repeat" description="Pumilio" evidence="3">
    <location>
        <begin position="725"/>
        <end position="761"/>
    </location>
</feature>
<feature type="repeat" description="Pumilio" evidence="3">
    <location>
        <begin position="906"/>
        <end position="941"/>
    </location>
</feature>
<dbReference type="PROSITE" id="PS50303">
    <property type="entry name" value="PUM_HD"/>
    <property type="match status" value="1"/>
</dbReference>